<comment type="caution">
    <text evidence="1">The sequence shown here is derived from an EMBL/GenBank/DDBJ whole genome shotgun (WGS) entry which is preliminary data.</text>
</comment>
<proteinExistence type="predicted"/>
<dbReference type="PATRIC" id="fig|817.53.peg.3456"/>
<protein>
    <submittedName>
        <fullName evidence="2">DUF3876 domain-containing protein</fullName>
    </submittedName>
</protein>
<dbReference type="RefSeq" id="WP_044301353.1">
    <property type="nucleotide sequence ID" value="NZ_CAXSXC010000009.1"/>
</dbReference>
<dbReference type="Pfam" id="PF12992">
    <property type="entry name" value="DUF3876"/>
    <property type="match status" value="1"/>
</dbReference>
<name>A0A0I9S7D2_BACFG</name>
<evidence type="ECO:0000313" key="2">
    <source>
        <dbReference type="EMBL" id="MCZ2653434.1"/>
    </source>
</evidence>
<sequence length="100" mass="11828">MEKKEENNTEVNQSFKLSAIVGIWESLNLHPTVMIYQSKKKYFLSMLHVSDNGQAKPAVYEIQKEDNRYFIVEAFKRLYIGYDAVKDSISIFYYGEYLRN</sequence>
<dbReference type="EMBL" id="JMZZ02000213">
    <property type="protein sequence ID" value="KFX73687.1"/>
    <property type="molecule type" value="Genomic_DNA"/>
</dbReference>
<accession>A0A0I9S7D2</accession>
<reference evidence="1" key="2">
    <citation type="submission" date="2014-07" db="EMBL/GenBank/DDBJ databases">
        <title>Genetics and epidemiology of antimicrobial resistance in B. fragilis group.</title>
        <authorList>
            <person name="Sydenham T.V."/>
            <person name="Hasman H."/>
            <person name="Kemp M."/>
            <person name="Justesen U.S."/>
        </authorList>
    </citation>
    <scope>NUCLEOTIDE SEQUENCE [LARGE SCALE GENOMIC DNA]</scope>
    <source>
        <strain evidence="1">DCMOUH0018B</strain>
    </source>
</reference>
<dbReference type="AlphaFoldDB" id="A0A0I9S7D2"/>
<reference evidence="2" key="3">
    <citation type="submission" date="2022-12" db="EMBL/GenBank/DDBJ databases">
        <title>Development of a Multilocus Sequence Typing Scheme for Bacteroides fragilis Based on Whole Genome Sequencing Data and Clinical Application.</title>
        <authorList>
            <person name="Nielsen F.D."/>
            <person name="Justesen U.S."/>
        </authorList>
    </citation>
    <scope>NUCLEOTIDE SEQUENCE</scope>
    <source>
        <strain evidence="2">BF_BC_ODE_DK_2015_2</strain>
    </source>
</reference>
<reference evidence="1" key="1">
    <citation type="book" date="2014" name="THE 24TH EUROPEAN CONGRESS OF CLINICAL MICROBIOLOGY AND INFECTIOUS DISEASES" publisher="ECCMID 2014" city="Barcelona, Spain">
        <title>Identification of resistance genes in three multidrug-resistant Bacteroides fragilis isolates by whole genome sequencing.</title>
        <editorList>
            <person name="Unknown"/>
            <person name="A."/>
        </editorList>
        <authorList>
            <person name="Sydenham T.V."/>
            <person name="Hasman H."/>
            <person name="Wang M."/>
            <person name="Soki J."/>
            <person name="Nagy E."/>
            <person name="Justesen U.S."/>
        </authorList>
    </citation>
    <scope>NUCLEOTIDE SEQUENCE</scope>
    <source>
        <strain evidence="1">DCMOUH0018B</strain>
    </source>
</reference>
<gene>
    <name evidence="1" type="ORF">EE52_0216760</name>
    <name evidence="2" type="ORF">O1422_04560</name>
</gene>
<dbReference type="InterPro" id="IPR024452">
    <property type="entry name" value="DUF3876"/>
</dbReference>
<dbReference type="EMBL" id="JAPUAC010000002">
    <property type="protein sequence ID" value="MCZ2653434.1"/>
    <property type="molecule type" value="Genomic_DNA"/>
</dbReference>
<dbReference type="Proteomes" id="UP001075704">
    <property type="component" value="Unassembled WGS sequence"/>
</dbReference>
<evidence type="ECO:0000313" key="1">
    <source>
        <dbReference type="EMBL" id="KFX73687.1"/>
    </source>
</evidence>
<organism evidence="1">
    <name type="scientific">Bacteroides fragilis</name>
    <dbReference type="NCBI Taxonomy" id="817"/>
    <lineage>
        <taxon>Bacteria</taxon>
        <taxon>Pseudomonadati</taxon>
        <taxon>Bacteroidota</taxon>
        <taxon>Bacteroidia</taxon>
        <taxon>Bacteroidales</taxon>
        <taxon>Bacteroidaceae</taxon>
        <taxon>Bacteroides</taxon>
    </lineage>
</organism>